<dbReference type="EMBL" id="GBRH01168133">
    <property type="protein sequence ID" value="JAE29763.1"/>
    <property type="molecule type" value="Transcribed_RNA"/>
</dbReference>
<accession>A0A0A9HA20</accession>
<protein>
    <submittedName>
        <fullName evidence="1">Uncharacterized protein</fullName>
    </submittedName>
</protein>
<reference evidence="1" key="1">
    <citation type="submission" date="2014-09" db="EMBL/GenBank/DDBJ databases">
        <authorList>
            <person name="Magalhaes I.L.F."/>
            <person name="Oliveira U."/>
            <person name="Santos F.R."/>
            <person name="Vidigal T.H.D.A."/>
            <person name="Brescovit A.D."/>
            <person name="Santos A.J."/>
        </authorList>
    </citation>
    <scope>NUCLEOTIDE SEQUENCE</scope>
    <source>
        <tissue evidence="1">Shoot tissue taken approximately 20 cm above the soil surface</tissue>
    </source>
</reference>
<dbReference type="AlphaFoldDB" id="A0A0A9HA20"/>
<evidence type="ECO:0000313" key="1">
    <source>
        <dbReference type="EMBL" id="JAE29763.1"/>
    </source>
</evidence>
<reference evidence="1" key="2">
    <citation type="journal article" date="2015" name="Data Brief">
        <title>Shoot transcriptome of the giant reed, Arundo donax.</title>
        <authorList>
            <person name="Barrero R.A."/>
            <person name="Guerrero F.D."/>
            <person name="Moolhuijzen P."/>
            <person name="Goolsby J.A."/>
            <person name="Tidwell J."/>
            <person name="Bellgard S.E."/>
            <person name="Bellgard M.I."/>
        </authorList>
    </citation>
    <scope>NUCLEOTIDE SEQUENCE</scope>
    <source>
        <tissue evidence="1">Shoot tissue taken approximately 20 cm above the soil surface</tissue>
    </source>
</reference>
<name>A0A0A9HA20_ARUDO</name>
<sequence>MAKVVSMDLIDIIPYGCLI</sequence>
<organism evidence="1">
    <name type="scientific">Arundo donax</name>
    <name type="common">Giant reed</name>
    <name type="synonym">Donax arundinaceus</name>
    <dbReference type="NCBI Taxonomy" id="35708"/>
    <lineage>
        <taxon>Eukaryota</taxon>
        <taxon>Viridiplantae</taxon>
        <taxon>Streptophyta</taxon>
        <taxon>Embryophyta</taxon>
        <taxon>Tracheophyta</taxon>
        <taxon>Spermatophyta</taxon>
        <taxon>Magnoliopsida</taxon>
        <taxon>Liliopsida</taxon>
        <taxon>Poales</taxon>
        <taxon>Poaceae</taxon>
        <taxon>PACMAD clade</taxon>
        <taxon>Arundinoideae</taxon>
        <taxon>Arundineae</taxon>
        <taxon>Arundo</taxon>
    </lineage>
</organism>
<proteinExistence type="predicted"/>